<evidence type="ECO:0000256" key="1">
    <source>
        <dbReference type="SAM" id="MobiDB-lite"/>
    </source>
</evidence>
<dbReference type="KEGG" id="mmi:MMAR_5567"/>
<feature type="region of interest" description="Disordered" evidence="1">
    <location>
        <begin position="45"/>
        <end position="81"/>
    </location>
</feature>
<name>B2HGP7_MYCMM</name>
<gene>
    <name evidence="2" type="ordered locus">MMAR_5567</name>
</gene>
<protein>
    <submittedName>
        <fullName evidence="2">Uncharacterized protein</fullName>
    </submittedName>
</protein>
<dbReference type="EMBL" id="CP000854">
    <property type="protein sequence ID" value="ACC41600.1"/>
    <property type="molecule type" value="Genomic_DNA"/>
</dbReference>
<dbReference type="eggNOG" id="ENOG5032417">
    <property type="taxonomic scope" value="Bacteria"/>
</dbReference>
<evidence type="ECO:0000313" key="2">
    <source>
        <dbReference type="EMBL" id="ACC41600.1"/>
    </source>
</evidence>
<dbReference type="HOGENOM" id="CLU_2570151_0_0_11"/>
<reference evidence="2 3" key="1">
    <citation type="journal article" date="2008" name="Genome Res.">
        <title>Insights from the complete genome sequence of Mycobacterium marinum on the evolution of Mycobacterium tuberculosis.</title>
        <authorList>
            <person name="Stinear T.P."/>
            <person name="Seemann T."/>
            <person name="Harrison P.F."/>
            <person name="Jenkin G.A."/>
            <person name="Davies J.K."/>
            <person name="Johnson P.D."/>
            <person name="Abdellah Z."/>
            <person name="Arrowsmith C."/>
            <person name="Chillingworth T."/>
            <person name="Churcher C."/>
            <person name="Clarke K."/>
            <person name="Cronin A."/>
            <person name="Davis P."/>
            <person name="Goodhead I."/>
            <person name="Holroyd N."/>
            <person name="Jagels K."/>
            <person name="Lord A."/>
            <person name="Moule S."/>
            <person name="Mungall K."/>
            <person name="Norbertczak H."/>
            <person name="Quail M.A."/>
            <person name="Rabbinowitsch E."/>
            <person name="Walker D."/>
            <person name="White B."/>
            <person name="Whitehead S."/>
            <person name="Small P.L."/>
            <person name="Brosch R."/>
            <person name="Ramakrishnan L."/>
            <person name="Fischbach M.A."/>
            <person name="Parkhill J."/>
            <person name="Cole S.T."/>
        </authorList>
    </citation>
    <scope>NUCLEOTIDE SEQUENCE [LARGE SCALE GENOMIC DNA]</scope>
    <source>
        <strain evidence="3">ATCC BAA-535 / M</strain>
    </source>
</reference>
<keyword evidence="3" id="KW-1185">Reference proteome</keyword>
<organism evidence="2 3">
    <name type="scientific">Mycobacterium marinum (strain ATCC BAA-535 / M)</name>
    <dbReference type="NCBI Taxonomy" id="216594"/>
    <lineage>
        <taxon>Bacteria</taxon>
        <taxon>Bacillati</taxon>
        <taxon>Actinomycetota</taxon>
        <taxon>Actinomycetes</taxon>
        <taxon>Mycobacteriales</taxon>
        <taxon>Mycobacteriaceae</taxon>
        <taxon>Mycobacterium</taxon>
        <taxon>Mycobacterium ulcerans group</taxon>
    </lineage>
</organism>
<evidence type="ECO:0000313" key="3">
    <source>
        <dbReference type="Proteomes" id="UP000001190"/>
    </source>
</evidence>
<proteinExistence type="predicted"/>
<accession>B2HGP7</accession>
<dbReference type="Proteomes" id="UP000001190">
    <property type="component" value="Chromosome"/>
</dbReference>
<dbReference type="AlphaFoldDB" id="B2HGP7"/>
<sequence length="81" mass="7785">MLAPAARELSAIAAVGRICLLAGALATGFHQSYAAGMDALQGSGVNEGAVAGAGGEPAWSNSHATSSSPSAQPKSSTTSLA</sequence>